<dbReference type="PANTHER" id="PTHR38042">
    <property type="entry name" value="UROPORPHYRINOGEN-III SYNTHASE, CHLOROPLASTIC"/>
    <property type="match status" value="1"/>
</dbReference>
<dbReference type="Gene3D" id="3.40.50.10090">
    <property type="match status" value="2"/>
</dbReference>
<keyword evidence="5 9" id="KW-0627">Porphyrin biosynthesis</keyword>
<evidence type="ECO:0000256" key="6">
    <source>
        <dbReference type="ARBA" id="ARBA00037589"/>
    </source>
</evidence>
<feature type="domain" description="Tetrapyrrole biosynthesis uroporphyrinogen III synthase" evidence="10">
    <location>
        <begin position="14"/>
        <end position="237"/>
    </location>
</feature>
<evidence type="ECO:0000259" key="10">
    <source>
        <dbReference type="Pfam" id="PF02602"/>
    </source>
</evidence>
<reference evidence="11 12" key="1">
    <citation type="submission" date="2024-06" db="EMBL/GenBank/DDBJ databases">
        <title>Genomic Encyclopedia of Type Strains, Phase IV (KMG-IV): sequencing the most valuable type-strain genomes for metagenomic binning, comparative biology and taxonomic classification.</title>
        <authorList>
            <person name="Goeker M."/>
        </authorList>
    </citation>
    <scope>NUCLEOTIDE SEQUENCE [LARGE SCALE GENOMIC DNA]</scope>
    <source>
        <strain evidence="11 12">DSM 105042</strain>
    </source>
</reference>
<evidence type="ECO:0000256" key="9">
    <source>
        <dbReference type="RuleBase" id="RU366031"/>
    </source>
</evidence>
<dbReference type="NCBIfam" id="NF006621">
    <property type="entry name" value="PRK09189.1"/>
    <property type="match status" value="1"/>
</dbReference>
<dbReference type="PANTHER" id="PTHR38042:SF1">
    <property type="entry name" value="UROPORPHYRINOGEN-III SYNTHASE, CHLOROPLASTIC"/>
    <property type="match status" value="1"/>
</dbReference>
<organism evidence="11 12">
    <name type="scientific">Pseudorhizobium tarimense</name>
    <dbReference type="NCBI Taxonomy" id="1079109"/>
    <lineage>
        <taxon>Bacteria</taxon>
        <taxon>Pseudomonadati</taxon>
        <taxon>Pseudomonadota</taxon>
        <taxon>Alphaproteobacteria</taxon>
        <taxon>Hyphomicrobiales</taxon>
        <taxon>Rhizobiaceae</taxon>
        <taxon>Rhizobium/Agrobacterium group</taxon>
        <taxon>Pseudorhizobium</taxon>
    </lineage>
</organism>
<dbReference type="SUPFAM" id="SSF69618">
    <property type="entry name" value="HemD-like"/>
    <property type="match status" value="1"/>
</dbReference>
<name>A0ABV2H9H4_9HYPH</name>
<comment type="function">
    <text evidence="6 9">Catalyzes cyclization of the linear tetrapyrrole, hydroxymethylbilane, to the macrocyclic uroporphyrinogen III.</text>
</comment>
<dbReference type="InterPro" id="IPR003754">
    <property type="entry name" value="4pyrrol_synth_uPrphyn_synth"/>
</dbReference>
<protein>
    <recommendedName>
        <fullName evidence="7 9">Uroporphyrinogen-III synthase</fullName>
        <ecNumber evidence="3 9">4.2.1.75</ecNumber>
    </recommendedName>
</protein>
<dbReference type="Proteomes" id="UP001549031">
    <property type="component" value="Unassembled WGS sequence"/>
</dbReference>
<dbReference type="EC" id="4.2.1.75" evidence="3 9"/>
<sequence length="242" mass="25997">MRVLVTRPADSSRRTAERLSAVGHQPIVLPLTEPEHHPDDVLEALRQLHSAIVLTSAEAVRVLHSLGNVLHPYLSGPVFAVGEATASAARELGFEEVRAADGTAIGMLDLFRGELRALTANHPLLYIAGNPRATTLEDGFADHAIPFETVEGYRMKPVAIDEDMLAAALEAPPLDAVLLYSRATAERFFGLPLRPKQIEMLATARILCLSSNVAEAVPSALQANVTVAARPDEYSLLALLSS</sequence>
<comment type="caution">
    <text evidence="11">The sequence shown here is derived from an EMBL/GenBank/DDBJ whole genome shotgun (WGS) entry which is preliminary data.</text>
</comment>
<dbReference type="RefSeq" id="WP_247244916.1">
    <property type="nucleotide sequence ID" value="NZ_JALJRA010000012.1"/>
</dbReference>
<proteinExistence type="inferred from homology"/>
<comment type="catalytic activity">
    <reaction evidence="8 9">
        <text>hydroxymethylbilane = uroporphyrinogen III + H2O</text>
        <dbReference type="Rhea" id="RHEA:18965"/>
        <dbReference type="ChEBI" id="CHEBI:15377"/>
        <dbReference type="ChEBI" id="CHEBI:57308"/>
        <dbReference type="ChEBI" id="CHEBI:57845"/>
        <dbReference type="EC" id="4.2.1.75"/>
    </reaction>
</comment>
<evidence type="ECO:0000313" key="12">
    <source>
        <dbReference type="Proteomes" id="UP001549031"/>
    </source>
</evidence>
<dbReference type="CDD" id="cd06578">
    <property type="entry name" value="HemD"/>
    <property type="match status" value="1"/>
</dbReference>
<comment type="pathway">
    <text evidence="1 9">Porphyrin-containing compound metabolism; protoporphyrin-IX biosynthesis; coproporphyrinogen-III from 5-aminolevulinate: step 3/4.</text>
</comment>
<dbReference type="EMBL" id="JBEPLJ010000012">
    <property type="protein sequence ID" value="MET3587176.1"/>
    <property type="molecule type" value="Genomic_DNA"/>
</dbReference>
<evidence type="ECO:0000256" key="2">
    <source>
        <dbReference type="ARBA" id="ARBA00008133"/>
    </source>
</evidence>
<gene>
    <name evidence="11" type="ORF">ABID21_003298</name>
</gene>
<evidence type="ECO:0000256" key="7">
    <source>
        <dbReference type="ARBA" id="ARBA00040167"/>
    </source>
</evidence>
<dbReference type="InterPro" id="IPR039793">
    <property type="entry name" value="UROS/Hem4"/>
</dbReference>
<evidence type="ECO:0000256" key="8">
    <source>
        <dbReference type="ARBA" id="ARBA00048617"/>
    </source>
</evidence>
<dbReference type="InterPro" id="IPR036108">
    <property type="entry name" value="4pyrrol_syn_uPrphyn_synt_sf"/>
</dbReference>
<dbReference type="GO" id="GO:0004852">
    <property type="term" value="F:uroporphyrinogen-III synthase activity"/>
    <property type="evidence" value="ECO:0007669"/>
    <property type="project" value="UniProtKB-EC"/>
</dbReference>
<dbReference type="Pfam" id="PF02602">
    <property type="entry name" value="HEM4"/>
    <property type="match status" value="1"/>
</dbReference>
<keyword evidence="4 9" id="KW-0456">Lyase</keyword>
<comment type="similarity">
    <text evidence="2 9">Belongs to the uroporphyrinogen-III synthase family.</text>
</comment>
<evidence type="ECO:0000256" key="4">
    <source>
        <dbReference type="ARBA" id="ARBA00023239"/>
    </source>
</evidence>
<keyword evidence="12" id="KW-1185">Reference proteome</keyword>
<evidence type="ECO:0000313" key="11">
    <source>
        <dbReference type="EMBL" id="MET3587176.1"/>
    </source>
</evidence>
<evidence type="ECO:0000256" key="1">
    <source>
        <dbReference type="ARBA" id="ARBA00004772"/>
    </source>
</evidence>
<evidence type="ECO:0000256" key="3">
    <source>
        <dbReference type="ARBA" id="ARBA00013109"/>
    </source>
</evidence>
<accession>A0ABV2H9H4</accession>
<evidence type="ECO:0000256" key="5">
    <source>
        <dbReference type="ARBA" id="ARBA00023244"/>
    </source>
</evidence>